<evidence type="ECO:0000313" key="2">
    <source>
        <dbReference type="Proteomes" id="UP000177652"/>
    </source>
</evidence>
<sequence length="136" mass="15057">MGAIISRMLWFFVVASAVAYAVYLVAGTMVHAQESRENQAVIIRDELGPGVHHLSGMIVVPSSCDQLSVRTEEITDYTYELIFRTWREPSVDCTNEEVPRYFRTILIAPATGVTFTASFDATGFPVIVVPIIASRT</sequence>
<dbReference type="EMBL" id="MFLK01000006">
    <property type="protein sequence ID" value="OGG66467.1"/>
    <property type="molecule type" value="Genomic_DNA"/>
</dbReference>
<evidence type="ECO:0000313" key="1">
    <source>
        <dbReference type="EMBL" id="OGG66467.1"/>
    </source>
</evidence>
<accession>A0A1F6DYQ1</accession>
<dbReference type="Proteomes" id="UP000177652">
    <property type="component" value="Unassembled WGS sequence"/>
</dbReference>
<gene>
    <name evidence="1" type="ORF">A3D71_01200</name>
</gene>
<dbReference type="AlphaFoldDB" id="A0A1F6DYQ1"/>
<protein>
    <submittedName>
        <fullName evidence="1">Uncharacterized protein</fullName>
    </submittedName>
</protein>
<name>A0A1F6DYQ1_9BACT</name>
<dbReference type="STRING" id="1798497.A3D71_01200"/>
<organism evidence="1 2">
    <name type="scientific">Candidatus Kaiserbacteria bacterium RIFCSPHIGHO2_02_FULL_55_20</name>
    <dbReference type="NCBI Taxonomy" id="1798497"/>
    <lineage>
        <taxon>Bacteria</taxon>
        <taxon>Candidatus Kaiseribacteriota</taxon>
    </lineage>
</organism>
<comment type="caution">
    <text evidence="1">The sequence shown here is derived from an EMBL/GenBank/DDBJ whole genome shotgun (WGS) entry which is preliminary data.</text>
</comment>
<reference evidence="1 2" key="1">
    <citation type="journal article" date="2016" name="Nat. Commun.">
        <title>Thousands of microbial genomes shed light on interconnected biogeochemical processes in an aquifer system.</title>
        <authorList>
            <person name="Anantharaman K."/>
            <person name="Brown C.T."/>
            <person name="Hug L.A."/>
            <person name="Sharon I."/>
            <person name="Castelle C.J."/>
            <person name="Probst A.J."/>
            <person name="Thomas B.C."/>
            <person name="Singh A."/>
            <person name="Wilkins M.J."/>
            <person name="Karaoz U."/>
            <person name="Brodie E.L."/>
            <person name="Williams K.H."/>
            <person name="Hubbard S.S."/>
            <person name="Banfield J.F."/>
        </authorList>
    </citation>
    <scope>NUCLEOTIDE SEQUENCE [LARGE SCALE GENOMIC DNA]</scope>
</reference>
<proteinExistence type="predicted"/>